<dbReference type="CDD" id="cd04301">
    <property type="entry name" value="NAT_SF"/>
    <property type="match status" value="1"/>
</dbReference>
<dbReference type="Proteomes" id="UP000282731">
    <property type="component" value="Chromosome"/>
</dbReference>
<dbReference type="AlphaFoldDB" id="A0A1D7VY75"/>
<evidence type="ECO:0000259" key="1">
    <source>
        <dbReference type="PROSITE" id="PS51186"/>
    </source>
</evidence>
<organism evidence="2 4">
    <name type="scientific">Brevibacterium aurantiacum</name>
    <dbReference type="NCBI Taxonomy" id="273384"/>
    <lineage>
        <taxon>Bacteria</taxon>
        <taxon>Bacillati</taxon>
        <taxon>Actinomycetota</taxon>
        <taxon>Actinomycetes</taxon>
        <taxon>Micrococcales</taxon>
        <taxon>Brevibacteriaceae</taxon>
        <taxon>Brevibacterium</taxon>
    </lineage>
</organism>
<keyword evidence="2" id="KW-0808">Transferase</keyword>
<reference evidence="3 5" key="4">
    <citation type="submission" date="2019-01" db="EMBL/GenBank/DDBJ databases">
        <title>Comparative genomic analysis of Brevibacterium aurantiacum sheds light on its evolution and its adaptation to smear-ripened cheeses.</title>
        <authorList>
            <person name="Moineau S."/>
        </authorList>
    </citation>
    <scope>NUCLEOTIDE SEQUENCE [LARGE SCALE GENOMIC DNA]</scope>
    <source>
        <strain evidence="3 5">SMQ-1420</strain>
    </source>
</reference>
<reference evidence="3 5" key="3">
    <citation type="submission" date="2017-12" db="EMBL/GenBank/DDBJ databases">
        <authorList>
            <person name="Levesque S."/>
        </authorList>
    </citation>
    <scope>NUCLEOTIDE SEQUENCE [LARGE SCALE GENOMIC DNA]</scope>
    <source>
        <strain evidence="3 5">SMQ-1420</strain>
    </source>
</reference>
<protein>
    <submittedName>
        <fullName evidence="2 3">N-acetyltransferase</fullName>
    </submittedName>
</protein>
<evidence type="ECO:0000313" key="2">
    <source>
        <dbReference type="EMBL" id="AOP51735.1"/>
    </source>
</evidence>
<dbReference type="GO" id="GO:0016747">
    <property type="term" value="F:acyltransferase activity, transferring groups other than amino-acyl groups"/>
    <property type="evidence" value="ECO:0007669"/>
    <property type="project" value="InterPro"/>
</dbReference>
<dbReference type="EMBL" id="CP025334">
    <property type="protein sequence ID" value="AZT95575.1"/>
    <property type="molecule type" value="Genomic_DNA"/>
</dbReference>
<reference evidence="4" key="2">
    <citation type="submission" date="2016-09" db="EMBL/GenBank/DDBJ databases">
        <title>Complete Genome Sequence of Brevibacterium linens SMQ-1335.</title>
        <authorList>
            <person name="de Melo A.G."/>
            <person name="Labrie S.J."/>
            <person name="Dumaresq J."/>
            <person name="Roberts R.J."/>
            <person name="Tremblay D.M."/>
            <person name="Moineau S."/>
        </authorList>
    </citation>
    <scope>NUCLEOTIDE SEQUENCE [LARGE SCALE GENOMIC DNA]</scope>
    <source>
        <strain evidence="4">SMQ-1335</strain>
    </source>
</reference>
<dbReference type="PROSITE" id="PS51186">
    <property type="entry name" value="GNAT"/>
    <property type="match status" value="1"/>
</dbReference>
<dbReference type="Pfam" id="PF00583">
    <property type="entry name" value="Acetyltransf_1"/>
    <property type="match status" value="1"/>
</dbReference>
<feature type="domain" description="N-acetyltransferase" evidence="1">
    <location>
        <begin position="3"/>
        <end position="191"/>
    </location>
</feature>
<dbReference type="InterPro" id="IPR016181">
    <property type="entry name" value="Acyl_CoA_acyltransferase"/>
</dbReference>
<evidence type="ECO:0000313" key="4">
    <source>
        <dbReference type="Proteomes" id="UP000094793"/>
    </source>
</evidence>
<gene>
    <name evidence="2" type="ORF">BLSMQ_0013</name>
    <name evidence="3" type="ORF">CXR27_00075</name>
</gene>
<reference evidence="2" key="1">
    <citation type="submission" date="2016-09" db="EMBL/GenBank/DDBJ databases">
        <title>Complete Genome Sequence of Brevibacterium aurantiacum SMQ-1335.</title>
        <authorList>
            <person name="de Melo A.G."/>
            <person name="Labrie S.J."/>
            <person name="Dumaresq J."/>
            <person name="Roberts R.J."/>
            <person name="Tremblay D.M."/>
            <person name="Moineau S."/>
        </authorList>
    </citation>
    <scope>NUCLEOTIDE SEQUENCE</scope>
    <source>
        <strain evidence="2">SMQ-1335</strain>
    </source>
</reference>
<proteinExistence type="predicted"/>
<evidence type="ECO:0000313" key="3">
    <source>
        <dbReference type="EMBL" id="AZT95575.1"/>
    </source>
</evidence>
<dbReference type="EMBL" id="CP017150">
    <property type="protein sequence ID" value="AOP51735.1"/>
    <property type="molecule type" value="Genomic_DNA"/>
</dbReference>
<dbReference type="Proteomes" id="UP000094793">
    <property type="component" value="Chromosome"/>
</dbReference>
<dbReference type="Gene3D" id="3.40.630.30">
    <property type="match status" value="1"/>
</dbReference>
<name>A0A1D7VY75_BREAU</name>
<dbReference type="KEGG" id="blin:BLSMQ_0013"/>
<dbReference type="OrthoDB" id="3239945at2"/>
<dbReference type="RefSeq" id="WP_069599110.1">
    <property type="nucleotide sequence ID" value="NZ_CP017150.1"/>
</dbReference>
<sequence>MDTQILPATAERFDDVETMLGPKRGPDAIACWCLTYRLGSRASGKLDAAARKAAVHDLCSHSPSPGILAYLEDEVVGWASVAPRSQVAELADPTTYPRVDDVEPWSIFCLRTRGGKRRQGIGQQVLRGAIDFAWSNGAEVIEAYPLDTTEKTAPIFTYPGLRSMFEKEGFTKVADTESVIGGARRVVMRLESS</sequence>
<dbReference type="InterPro" id="IPR000182">
    <property type="entry name" value="GNAT_dom"/>
</dbReference>
<evidence type="ECO:0000313" key="5">
    <source>
        <dbReference type="Proteomes" id="UP000282731"/>
    </source>
</evidence>
<accession>A0A1D7VY75</accession>
<dbReference type="SUPFAM" id="SSF55729">
    <property type="entry name" value="Acyl-CoA N-acyltransferases (Nat)"/>
    <property type="match status" value="1"/>
</dbReference>